<accession>A0A803PPQ4</accession>
<keyword evidence="4" id="KW-1185">Reference proteome</keyword>
<reference evidence="3" key="1">
    <citation type="submission" date="2018-11" db="EMBL/GenBank/DDBJ databases">
        <authorList>
            <person name="Grassa J C."/>
        </authorList>
    </citation>
    <scope>NUCLEOTIDE SEQUENCE [LARGE SCALE GENOMIC DNA]</scope>
</reference>
<keyword evidence="1" id="KW-0175">Coiled coil</keyword>
<feature type="compositionally biased region" description="Polar residues" evidence="2">
    <location>
        <begin position="645"/>
        <end position="661"/>
    </location>
</feature>
<dbReference type="EnsemblPlants" id="evm.model.05.262">
    <property type="protein sequence ID" value="cds.evm.model.05.262"/>
    <property type="gene ID" value="evm.TU.05.262"/>
</dbReference>
<feature type="coiled-coil region" evidence="1">
    <location>
        <begin position="268"/>
        <end position="323"/>
    </location>
</feature>
<feature type="compositionally biased region" description="Basic and acidic residues" evidence="2">
    <location>
        <begin position="695"/>
        <end position="705"/>
    </location>
</feature>
<protein>
    <submittedName>
        <fullName evidence="3">Uncharacterized protein</fullName>
    </submittedName>
</protein>
<feature type="region of interest" description="Disordered" evidence="2">
    <location>
        <begin position="123"/>
        <end position="153"/>
    </location>
</feature>
<dbReference type="OMA" id="KEMENTC"/>
<feature type="compositionally biased region" description="Polar residues" evidence="2">
    <location>
        <begin position="604"/>
        <end position="614"/>
    </location>
</feature>
<dbReference type="PANTHER" id="PTHR34380">
    <property type="entry name" value="BNAA03G12380D PROTEIN"/>
    <property type="match status" value="1"/>
</dbReference>
<evidence type="ECO:0000313" key="3">
    <source>
        <dbReference type="EnsemblPlants" id="cds.evm.model.05.262"/>
    </source>
</evidence>
<dbReference type="EMBL" id="UZAU01000409">
    <property type="status" value="NOT_ANNOTATED_CDS"/>
    <property type="molecule type" value="Genomic_DNA"/>
</dbReference>
<feature type="compositionally biased region" description="Basic and acidic residues" evidence="2">
    <location>
        <begin position="137"/>
        <end position="149"/>
    </location>
</feature>
<evidence type="ECO:0000256" key="1">
    <source>
        <dbReference type="SAM" id="Coils"/>
    </source>
</evidence>
<proteinExistence type="predicted"/>
<evidence type="ECO:0000256" key="2">
    <source>
        <dbReference type="SAM" id="MobiDB-lite"/>
    </source>
</evidence>
<name>A0A803PPQ4_CANSA</name>
<feature type="coiled-coil region" evidence="1">
    <location>
        <begin position="349"/>
        <end position="376"/>
    </location>
</feature>
<dbReference type="PANTHER" id="PTHR34380:SF1">
    <property type="entry name" value="OS01G0221300 PROTEIN"/>
    <property type="match status" value="1"/>
</dbReference>
<dbReference type="AlphaFoldDB" id="A0A803PPQ4"/>
<sequence length="848" mass="95053">MPNSWRLLLALQRLAELRSSEVGLHEIHYSYFLKDRDIDKVCYQLMICKFQSHLITGFTSNVHGRWKERYFFAKGSLIFSDRSPDREFNNARTLNTAVKKRTKNIVVMEGNFKVPSSRDAKEKLLESQGAKRATRRRYPDRAASKKRCPEQQSTNTCVYSSPGSILGEVGKCLFPPDKARLNEMGLGAPNYMIENQFKRCMNFFLAYEGMEIDGAAHDHGLLSPLPVDFDQGEEMVDPSGEFVAVIKRACGCSCFGAKNMGTKAEIRCVELELEVKQKINEYEALEAKFRALEAEKVATQEKLEALKRELDETKEVCGRTKRIEKIVDLTKDDWEEEEEDKMGLLMIENRVLECEKKKAERDVKAWEKKFEELQAWILHSQKPLLSGGLMVEKTTGSKNKAFDSAVVSSLCRRSPGIGIDHPKTAGSAFFRTPCKSDAFIKEEAKGVSFEPGMEFTASQLVKRQLVLEQESPSKNMAPSTPGGARLSALNTVDILDSDEEFDNISVKVSADNQGSGNGEAVSPLVGSVTCAMEMTGETKCRQNNMEDLAACKQKSMDVCTPKRKRALNVVMSDSDEESNSDDNKPIARLKRINHQRIRPDQRGSFENATTSAVNNDKGAVTPRRRRLVPLKECRGRDVARKESPKNTTKTNRLQGVPTNADTETDESDGVCSDSEGESLGGFIVKDSDASGGHESSSESGDHESSSESVDLSDDKIDFSEILSNLQRKKDKSFKWEFEADMLADFGKDTELCMKAVCALYRQQTADEKICKGTLVYNNRGFSKFDALRGTNLAVYLTDGDKEGHLTKTVEELEKYDPKAVKLCRTLATNYSKQLFEIYKNKEDPLFLP</sequence>
<reference evidence="3" key="2">
    <citation type="submission" date="2021-03" db="UniProtKB">
        <authorList>
            <consortium name="EnsemblPlants"/>
        </authorList>
    </citation>
    <scope>IDENTIFICATION</scope>
</reference>
<organism evidence="3 4">
    <name type="scientific">Cannabis sativa</name>
    <name type="common">Hemp</name>
    <name type="synonym">Marijuana</name>
    <dbReference type="NCBI Taxonomy" id="3483"/>
    <lineage>
        <taxon>Eukaryota</taxon>
        <taxon>Viridiplantae</taxon>
        <taxon>Streptophyta</taxon>
        <taxon>Embryophyta</taxon>
        <taxon>Tracheophyta</taxon>
        <taxon>Spermatophyta</taxon>
        <taxon>Magnoliopsida</taxon>
        <taxon>eudicotyledons</taxon>
        <taxon>Gunneridae</taxon>
        <taxon>Pentapetalae</taxon>
        <taxon>rosids</taxon>
        <taxon>fabids</taxon>
        <taxon>Rosales</taxon>
        <taxon>Cannabaceae</taxon>
        <taxon>Cannabis</taxon>
    </lineage>
</organism>
<dbReference type="Gramene" id="evm.model.05.262">
    <property type="protein sequence ID" value="cds.evm.model.05.262"/>
    <property type="gene ID" value="evm.TU.05.262"/>
</dbReference>
<dbReference type="Proteomes" id="UP000596661">
    <property type="component" value="Chromosome 5"/>
</dbReference>
<feature type="compositionally biased region" description="Basic residues" evidence="2">
    <location>
        <begin position="587"/>
        <end position="596"/>
    </location>
</feature>
<feature type="region of interest" description="Disordered" evidence="2">
    <location>
        <begin position="570"/>
        <end position="711"/>
    </location>
</feature>
<feature type="compositionally biased region" description="Basic and acidic residues" evidence="2">
    <location>
        <begin position="629"/>
        <end position="644"/>
    </location>
</feature>
<evidence type="ECO:0000313" key="4">
    <source>
        <dbReference type="Proteomes" id="UP000596661"/>
    </source>
</evidence>